<gene>
    <name evidence="2" type="ORF">Fmac_009643</name>
</gene>
<reference evidence="2 3" key="1">
    <citation type="submission" date="2024-08" db="EMBL/GenBank/DDBJ databases">
        <title>Insights into the chromosomal genome structure of Flemingia macrophylla.</title>
        <authorList>
            <person name="Ding Y."/>
            <person name="Zhao Y."/>
            <person name="Bi W."/>
            <person name="Wu M."/>
            <person name="Zhao G."/>
            <person name="Gong Y."/>
            <person name="Li W."/>
            <person name="Zhang P."/>
        </authorList>
    </citation>
    <scope>NUCLEOTIDE SEQUENCE [LARGE SCALE GENOMIC DNA]</scope>
    <source>
        <strain evidence="2">DYQJB</strain>
        <tissue evidence="2">Leaf</tissue>
    </source>
</reference>
<dbReference type="AlphaFoldDB" id="A0ABD1N237"/>
<dbReference type="Proteomes" id="UP001603857">
    <property type="component" value="Unassembled WGS sequence"/>
</dbReference>
<dbReference type="EMBL" id="JBGMDY010000003">
    <property type="protein sequence ID" value="KAL2341703.1"/>
    <property type="molecule type" value="Genomic_DNA"/>
</dbReference>
<proteinExistence type="predicted"/>
<keyword evidence="1" id="KW-0472">Membrane</keyword>
<evidence type="ECO:0008006" key="4">
    <source>
        <dbReference type="Google" id="ProtNLM"/>
    </source>
</evidence>
<organism evidence="2 3">
    <name type="scientific">Flemingia macrophylla</name>
    <dbReference type="NCBI Taxonomy" id="520843"/>
    <lineage>
        <taxon>Eukaryota</taxon>
        <taxon>Viridiplantae</taxon>
        <taxon>Streptophyta</taxon>
        <taxon>Embryophyta</taxon>
        <taxon>Tracheophyta</taxon>
        <taxon>Spermatophyta</taxon>
        <taxon>Magnoliopsida</taxon>
        <taxon>eudicotyledons</taxon>
        <taxon>Gunneridae</taxon>
        <taxon>Pentapetalae</taxon>
        <taxon>rosids</taxon>
        <taxon>fabids</taxon>
        <taxon>Fabales</taxon>
        <taxon>Fabaceae</taxon>
        <taxon>Papilionoideae</taxon>
        <taxon>50 kb inversion clade</taxon>
        <taxon>NPAAA clade</taxon>
        <taxon>indigoferoid/millettioid clade</taxon>
        <taxon>Phaseoleae</taxon>
        <taxon>Flemingia</taxon>
    </lineage>
</organism>
<protein>
    <recommendedName>
        <fullName evidence="4">Transmembrane protein</fullName>
    </recommendedName>
</protein>
<keyword evidence="1" id="KW-1133">Transmembrane helix</keyword>
<comment type="caution">
    <text evidence="2">The sequence shown here is derived from an EMBL/GenBank/DDBJ whole genome shotgun (WGS) entry which is preliminary data.</text>
</comment>
<sequence length="105" mass="11961">MDESNIILERNLLLTDSQLGTSRTAQRRGGKINTQERYKNNQGNIISIYYFVGVQSTCYKTQKLPLHRNFTVMAILSPLSICFLCAGAFCFKLKLLIKSLVTKRI</sequence>
<feature type="transmembrane region" description="Helical" evidence="1">
    <location>
        <begin position="70"/>
        <end position="91"/>
    </location>
</feature>
<evidence type="ECO:0000313" key="2">
    <source>
        <dbReference type="EMBL" id="KAL2341703.1"/>
    </source>
</evidence>
<name>A0ABD1N237_9FABA</name>
<keyword evidence="1" id="KW-0812">Transmembrane</keyword>
<accession>A0ABD1N237</accession>
<evidence type="ECO:0000313" key="3">
    <source>
        <dbReference type="Proteomes" id="UP001603857"/>
    </source>
</evidence>
<keyword evidence="3" id="KW-1185">Reference proteome</keyword>
<evidence type="ECO:0000256" key="1">
    <source>
        <dbReference type="SAM" id="Phobius"/>
    </source>
</evidence>